<dbReference type="InterPro" id="IPR050855">
    <property type="entry name" value="NDM-1-like"/>
</dbReference>
<gene>
    <name evidence="2" type="ORF">DESAMIL20_1894</name>
</gene>
<dbReference type="InterPro" id="IPR001279">
    <property type="entry name" value="Metallo-B-lactamas"/>
</dbReference>
<evidence type="ECO:0000313" key="2">
    <source>
        <dbReference type="EMBL" id="OSS42341.1"/>
    </source>
</evidence>
<name>A0A1X4XXT1_9BACT</name>
<dbReference type="PANTHER" id="PTHR42951">
    <property type="entry name" value="METALLO-BETA-LACTAMASE DOMAIN-CONTAINING"/>
    <property type="match status" value="1"/>
</dbReference>
<dbReference type="InterPro" id="IPR037482">
    <property type="entry name" value="ST1585_MBL-fold"/>
</dbReference>
<dbReference type="RefSeq" id="WP_086034596.1">
    <property type="nucleotide sequence ID" value="NZ_MDSU01000018.1"/>
</dbReference>
<dbReference type="Proteomes" id="UP000194141">
    <property type="component" value="Unassembled WGS sequence"/>
</dbReference>
<reference evidence="2 3" key="1">
    <citation type="journal article" date="2017" name="Front. Microbiol.">
        <title>Genome Sequence of Desulfurella amilsii Strain TR1 and Comparative Genomics of Desulfurellaceae Family.</title>
        <authorList>
            <person name="Florentino A.P."/>
            <person name="Stams A.J."/>
            <person name="Sanchez-Andrea I."/>
        </authorList>
    </citation>
    <scope>NUCLEOTIDE SEQUENCE [LARGE SCALE GENOMIC DNA]</scope>
    <source>
        <strain evidence="2 3">TR1</strain>
    </source>
</reference>
<evidence type="ECO:0000313" key="3">
    <source>
        <dbReference type="Proteomes" id="UP000194141"/>
    </source>
</evidence>
<sequence>MEIIDLNFQNTPHTIASFLIDAVEPILVETGPDSTFKNLIIKLKALGLNQQDIKHVLITHIHLDHSGAAWHFAQSKAKIYVHPKGKKHLIDPSHLVSSAQIVYKDKLKSLFGNVEPINKDNVIEVDDEKEINICGTKVLPIYTKGHANHHACFLINEYMFVGDAGGIRILDGPIMPPTPPPDINLKEWMLSIEKLKQYDAPFICPTHFGCFTNFNHFDELASHIMQYKIFIQNSQDYNQFLKFIDTFFSDEQIRQLYKIANPDEMNFEGLLRYFKSFEN</sequence>
<dbReference type="OrthoDB" id="5443440at2"/>
<dbReference type="CDD" id="cd07726">
    <property type="entry name" value="ST1585-like_MBL-fold"/>
    <property type="match status" value="1"/>
</dbReference>
<dbReference type="SMART" id="SM00849">
    <property type="entry name" value="Lactamase_B"/>
    <property type="match status" value="1"/>
</dbReference>
<accession>A0A1X4XXT1</accession>
<keyword evidence="3" id="KW-1185">Reference proteome</keyword>
<comment type="caution">
    <text evidence="2">The sequence shown here is derived from an EMBL/GenBank/DDBJ whole genome shotgun (WGS) entry which is preliminary data.</text>
</comment>
<proteinExistence type="predicted"/>
<feature type="domain" description="Metallo-beta-lactamase" evidence="1">
    <location>
        <begin position="14"/>
        <end position="207"/>
    </location>
</feature>
<dbReference type="PANTHER" id="PTHR42951:SF22">
    <property type="entry name" value="METALLO BETA-LACTAMASE SUPERFAMILY LIPOPROTEIN"/>
    <property type="match status" value="1"/>
</dbReference>
<evidence type="ECO:0000259" key="1">
    <source>
        <dbReference type="SMART" id="SM00849"/>
    </source>
</evidence>
<dbReference type="EMBL" id="MDSU01000018">
    <property type="protein sequence ID" value="OSS42341.1"/>
    <property type="molecule type" value="Genomic_DNA"/>
</dbReference>
<dbReference type="Gene3D" id="3.60.15.10">
    <property type="entry name" value="Ribonuclease Z/Hydroxyacylglutathione hydrolase-like"/>
    <property type="match status" value="1"/>
</dbReference>
<organism evidence="2 3">
    <name type="scientific">Desulfurella amilsii</name>
    <dbReference type="NCBI Taxonomy" id="1562698"/>
    <lineage>
        <taxon>Bacteria</taxon>
        <taxon>Pseudomonadati</taxon>
        <taxon>Campylobacterota</taxon>
        <taxon>Desulfurellia</taxon>
        <taxon>Desulfurellales</taxon>
        <taxon>Desulfurellaceae</taxon>
        <taxon>Desulfurella</taxon>
    </lineage>
</organism>
<dbReference type="SUPFAM" id="SSF56281">
    <property type="entry name" value="Metallo-hydrolase/oxidoreductase"/>
    <property type="match status" value="1"/>
</dbReference>
<dbReference type="Pfam" id="PF00753">
    <property type="entry name" value="Lactamase_B"/>
    <property type="match status" value="1"/>
</dbReference>
<dbReference type="InterPro" id="IPR036866">
    <property type="entry name" value="RibonucZ/Hydroxyglut_hydro"/>
</dbReference>
<protein>
    <submittedName>
        <fullName evidence="2">Metallo-beta-lactamase protein</fullName>
    </submittedName>
</protein>
<dbReference type="AlphaFoldDB" id="A0A1X4XXT1"/>
<dbReference type="STRING" id="1562698.DESAMIL20_1894"/>